<dbReference type="eggNOG" id="COG1052">
    <property type="taxonomic scope" value="Bacteria"/>
</dbReference>
<dbReference type="CDD" id="cd12186">
    <property type="entry name" value="LDH"/>
    <property type="match status" value="1"/>
</dbReference>
<dbReference type="GO" id="GO:0004617">
    <property type="term" value="F:phosphoglycerate dehydrogenase activity"/>
    <property type="evidence" value="ECO:0007669"/>
    <property type="project" value="UniProtKB-ARBA"/>
</dbReference>
<dbReference type="InterPro" id="IPR006139">
    <property type="entry name" value="D-isomer_2_OHA_DH_cat_dom"/>
</dbReference>
<evidence type="ECO:0000313" key="8">
    <source>
        <dbReference type="Proteomes" id="UP000051931"/>
    </source>
</evidence>
<feature type="domain" description="D-isomer specific 2-hydroxyacid dehydrogenase NAD-binding" evidence="6">
    <location>
        <begin position="112"/>
        <end position="297"/>
    </location>
</feature>
<dbReference type="Proteomes" id="UP000051931">
    <property type="component" value="Unassembled WGS sequence"/>
</dbReference>
<reference evidence="7 8" key="1">
    <citation type="journal article" date="2015" name="Genome Announc.">
        <title>Expanding the biotechnology potential of lactobacilli through comparative genomics of 213 strains and associated genera.</title>
        <authorList>
            <person name="Sun Z."/>
            <person name="Harris H.M."/>
            <person name="McCann A."/>
            <person name="Guo C."/>
            <person name="Argimon S."/>
            <person name="Zhang W."/>
            <person name="Yang X."/>
            <person name="Jeffery I.B."/>
            <person name="Cooney J.C."/>
            <person name="Kagawa T.F."/>
            <person name="Liu W."/>
            <person name="Song Y."/>
            <person name="Salvetti E."/>
            <person name="Wrobel A."/>
            <person name="Rasinkangas P."/>
            <person name="Parkhill J."/>
            <person name="Rea M.C."/>
            <person name="O'Sullivan O."/>
            <person name="Ritari J."/>
            <person name="Douillard F.P."/>
            <person name="Paul Ross R."/>
            <person name="Yang R."/>
            <person name="Briner A.E."/>
            <person name="Felis G.E."/>
            <person name="de Vos W.M."/>
            <person name="Barrangou R."/>
            <person name="Klaenhammer T.R."/>
            <person name="Caufield P.W."/>
            <person name="Cui Y."/>
            <person name="Zhang H."/>
            <person name="O'Toole P.W."/>
        </authorList>
    </citation>
    <scope>NUCLEOTIDE SEQUENCE [LARGE SCALE GENOMIC DNA]</scope>
    <source>
        <strain evidence="7 8">DSM 15354</strain>
    </source>
</reference>
<sequence>MKIAVFSPSESERKLIAATEKKFGCELKLIDEPLSAENVDQVADCDGVLLKPLGNLDDEIVYKKLADYGIKSIGLRIVGTNTIDFDLAKKYHLAVTNVPVYSPRAIAEMAVTQAMYLNRKIGEFMANMDKGDFTNPDSLISNEIYNKTIGLIGVGHIGSAVAQIFSAMGAKVLAYDVIYNPEVEPYLTYTDFDTVLKEADIISLHTPLLKSTENMLGKKQFAEMKNDVILINAARGELVDTAALIEALEKHEIAAAGLDTLAHESSYFFKKVDDAQIPADYKKLAAMPNVIVTPHSAYFTKTSVRNMIEISLRDTIALAKGERAHFVVCR</sequence>
<evidence type="ECO:0000259" key="5">
    <source>
        <dbReference type="Pfam" id="PF00389"/>
    </source>
</evidence>
<feature type="domain" description="D-isomer specific 2-hydroxyacid dehydrogenase catalytic" evidence="5">
    <location>
        <begin position="3"/>
        <end position="328"/>
    </location>
</feature>
<keyword evidence="2 4" id="KW-0560">Oxidoreductase</keyword>
<dbReference type="FunFam" id="3.40.50.720:FF:000041">
    <property type="entry name" value="D-3-phosphoglycerate dehydrogenase"/>
    <property type="match status" value="1"/>
</dbReference>
<dbReference type="InterPro" id="IPR058205">
    <property type="entry name" value="D-LDH-like"/>
</dbReference>
<gene>
    <name evidence="7" type="ORF">FC23_GL000144</name>
</gene>
<dbReference type="SUPFAM" id="SSF52283">
    <property type="entry name" value="Formate/glycerate dehydrogenase catalytic domain-like"/>
    <property type="match status" value="1"/>
</dbReference>
<dbReference type="Pfam" id="PF02826">
    <property type="entry name" value="2-Hacid_dh_C"/>
    <property type="match status" value="1"/>
</dbReference>
<dbReference type="RefSeq" id="WP_027824731.1">
    <property type="nucleotide sequence ID" value="NZ_AUEI01000004.1"/>
</dbReference>
<dbReference type="AlphaFoldDB" id="A0A0R1S5J6"/>
<dbReference type="PROSITE" id="PS00670">
    <property type="entry name" value="D_2_HYDROXYACID_DH_2"/>
    <property type="match status" value="1"/>
</dbReference>
<dbReference type="InterPro" id="IPR006140">
    <property type="entry name" value="D-isomer_DH_NAD-bd"/>
</dbReference>
<dbReference type="GO" id="GO:0008720">
    <property type="term" value="F:D-lactate dehydrogenase (NAD+) activity"/>
    <property type="evidence" value="ECO:0007669"/>
    <property type="project" value="TreeGrafter"/>
</dbReference>
<dbReference type="GO" id="GO:0006564">
    <property type="term" value="P:L-serine biosynthetic process"/>
    <property type="evidence" value="ECO:0007669"/>
    <property type="project" value="UniProtKB-ARBA"/>
</dbReference>
<dbReference type="STRING" id="1122152.GCA_000425905_00540"/>
<dbReference type="Gene3D" id="3.40.50.720">
    <property type="entry name" value="NAD(P)-binding Rossmann-like Domain"/>
    <property type="match status" value="2"/>
</dbReference>
<dbReference type="SUPFAM" id="SSF51735">
    <property type="entry name" value="NAD(P)-binding Rossmann-fold domains"/>
    <property type="match status" value="1"/>
</dbReference>
<evidence type="ECO:0000256" key="4">
    <source>
        <dbReference type="RuleBase" id="RU003719"/>
    </source>
</evidence>
<evidence type="ECO:0000313" key="7">
    <source>
        <dbReference type="EMBL" id="KRL63897.1"/>
    </source>
</evidence>
<keyword evidence="3" id="KW-0520">NAD</keyword>
<protein>
    <submittedName>
        <fullName evidence="7">D-lactate dehydrogenase</fullName>
    </submittedName>
</protein>
<evidence type="ECO:0000256" key="1">
    <source>
        <dbReference type="ARBA" id="ARBA00005854"/>
    </source>
</evidence>
<dbReference type="GO" id="GO:0047545">
    <property type="term" value="F:(S)-2-hydroxyglutarate dehydrogenase activity"/>
    <property type="evidence" value="ECO:0007669"/>
    <property type="project" value="UniProtKB-ARBA"/>
</dbReference>
<evidence type="ECO:0000256" key="3">
    <source>
        <dbReference type="ARBA" id="ARBA00023027"/>
    </source>
</evidence>
<comment type="similarity">
    <text evidence="1 4">Belongs to the D-isomer specific 2-hydroxyacid dehydrogenase family.</text>
</comment>
<keyword evidence="8" id="KW-1185">Reference proteome</keyword>
<name>A0A0R1S5J6_9LACO</name>
<dbReference type="InterPro" id="IPR036291">
    <property type="entry name" value="NAD(P)-bd_dom_sf"/>
</dbReference>
<dbReference type="OrthoDB" id="9805416at2"/>
<dbReference type="PANTHER" id="PTHR43026:SF1">
    <property type="entry name" value="2-HYDROXYACID DEHYDROGENASE HOMOLOG 1-RELATED"/>
    <property type="match status" value="1"/>
</dbReference>
<evidence type="ECO:0000259" key="6">
    <source>
        <dbReference type="Pfam" id="PF02826"/>
    </source>
</evidence>
<dbReference type="PANTHER" id="PTHR43026">
    <property type="entry name" value="2-HYDROXYACID DEHYDROGENASE HOMOLOG 1-RELATED"/>
    <property type="match status" value="1"/>
</dbReference>
<dbReference type="Pfam" id="PF00389">
    <property type="entry name" value="2-Hacid_dh"/>
    <property type="match status" value="1"/>
</dbReference>
<evidence type="ECO:0000256" key="2">
    <source>
        <dbReference type="ARBA" id="ARBA00023002"/>
    </source>
</evidence>
<dbReference type="EMBL" id="AZFB01000001">
    <property type="protein sequence ID" value="KRL63897.1"/>
    <property type="molecule type" value="Genomic_DNA"/>
</dbReference>
<dbReference type="InterPro" id="IPR029753">
    <property type="entry name" value="D-isomer_DH_CS"/>
</dbReference>
<dbReference type="GO" id="GO:0051287">
    <property type="term" value="F:NAD binding"/>
    <property type="evidence" value="ECO:0007669"/>
    <property type="project" value="InterPro"/>
</dbReference>
<proteinExistence type="inferred from homology"/>
<accession>A0A0R1S5J6</accession>
<dbReference type="PROSITE" id="PS00671">
    <property type="entry name" value="D_2_HYDROXYACID_DH_3"/>
    <property type="match status" value="1"/>
</dbReference>
<comment type="caution">
    <text evidence="7">The sequence shown here is derived from an EMBL/GenBank/DDBJ whole genome shotgun (WGS) entry which is preliminary data.</text>
</comment>
<organism evidence="7 8">
    <name type="scientific">Lactobacillus psittaci DSM 15354</name>
    <dbReference type="NCBI Taxonomy" id="1122152"/>
    <lineage>
        <taxon>Bacteria</taxon>
        <taxon>Bacillati</taxon>
        <taxon>Bacillota</taxon>
        <taxon>Bacilli</taxon>
        <taxon>Lactobacillales</taxon>
        <taxon>Lactobacillaceae</taxon>
        <taxon>Lactobacillus</taxon>
    </lineage>
</organism>
<dbReference type="PATRIC" id="fig|1122152.4.peg.145"/>